<name>I7GDV3_MACFA</name>
<dbReference type="EMBL" id="AB173708">
    <property type="protein sequence ID" value="BAE90770.1"/>
    <property type="molecule type" value="mRNA"/>
</dbReference>
<proteinExistence type="evidence at transcript level"/>
<reference evidence="1" key="1">
    <citation type="journal article" date="2007" name="PLoS Biol.">
        <title>Rate of evolution in brain-expressed genes in humans and other primates.</title>
        <authorList>
            <person name="Wang H.-Y."/>
            <person name="Chien H.-C."/>
            <person name="Osada N."/>
            <person name="Hashimoto K."/>
            <person name="Sugano S."/>
            <person name="Gojobori T."/>
            <person name="Chou C.-K."/>
            <person name="Tsai S.-F."/>
            <person name="Wu C.-I."/>
            <person name="Shen C.-K.J."/>
        </authorList>
    </citation>
    <scope>NUCLEOTIDE SEQUENCE</scope>
</reference>
<evidence type="ECO:0000313" key="1">
    <source>
        <dbReference type="EMBL" id="BAE90770.1"/>
    </source>
</evidence>
<accession>I7GDV3</accession>
<protein>
    <submittedName>
        <fullName evidence="1">Macaca fascicularis brain cDNA clone: QflA-23837, similar to human hypothetical protein LOC155006 (LOC155006), mRNA, RefSeq: XM_379931.1</fullName>
    </submittedName>
</protein>
<organism evidence="1">
    <name type="scientific">Macaca fascicularis</name>
    <name type="common">Crab-eating macaque</name>
    <name type="synonym">Cynomolgus monkey</name>
    <dbReference type="NCBI Taxonomy" id="9541"/>
    <lineage>
        <taxon>Eukaryota</taxon>
        <taxon>Metazoa</taxon>
        <taxon>Chordata</taxon>
        <taxon>Craniata</taxon>
        <taxon>Vertebrata</taxon>
        <taxon>Euteleostomi</taxon>
        <taxon>Mammalia</taxon>
        <taxon>Eutheria</taxon>
        <taxon>Euarchontoglires</taxon>
        <taxon>Primates</taxon>
        <taxon>Haplorrhini</taxon>
        <taxon>Catarrhini</taxon>
        <taxon>Cercopithecidae</taxon>
        <taxon>Cercopithecinae</taxon>
        <taxon>Macaca</taxon>
    </lineage>
</organism>
<dbReference type="AlphaFoldDB" id="I7GDV3"/>
<sequence length="44" mass="4914">MILTWVTLSHNKGNVQVGNIFSFTDARISSNLQSISVFSFNIIL</sequence>